<sequence length="100" mass="10900">MDEEEDRRLRAIAPEISHTTIGLMRTIVGLEPAERVPEEALKVADRVLAEHGTDGLRVLVMSVSGWMAVGIENVAHLKGQSNEAIIDDIELTCLEANPEG</sequence>
<dbReference type="AlphaFoldDB" id="A0A3B0B582"/>
<organism evidence="1 2">
    <name type="scientific">Streptomyces klenkii</name>
    <dbReference type="NCBI Taxonomy" id="1420899"/>
    <lineage>
        <taxon>Bacteria</taxon>
        <taxon>Bacillati</taxon>
        <taxon>Actinomycetota</taxon>
        <taxon>Actinomycetes</taxon>
        <taxon>Kitasatosporales</taxon>
        <taxon>Streptomycetaceae</taxon>
        <taxon>Streptomyces</taxon>
    </lineage>
</organism>
<comment type="caution">
    <text evidence="1">The sequence shown here is derived from an EMBL/GenBank/DDBJ whole genome shotgun (WGS) entry which is preliminary data.</text>
</comment>
<reference evidence="1 2" key="1">
    <citation type="journal article" date="2015" name="Antonie Van Leeuwenhoek">
        <title>Streptomyces klenkii sp. nov., isolated from deep marine sediment.</title>
        <authorList>
            <person name="Veyisoglu A."/>
            <person name="Sahin N."/>
        </authorList>
    </citation>
    <scope>NUCLEOTIDE SEQUENCE [LARGE SCALE GENOMIC DNA]</scope>
    <source>
        <strain evidence="1 2">KCTC 29202</strain>
    </source>
</reference>
<evidence type="ECO:0000313" key="2">
    <source>
        <dbReference type="Proteomes" id="UP000270343"/>
    </source>
</evidence>
<accession>A0A3B0B582</accession>
<dbReference type="OrthoDB" id="4243628at2"/>
<dbReference type="EMBL" id="RBAM01000009">
    <property type="protein sequence ID" value="RKN69755.1"/>
    <property type="molecule type" value="Genomic_DNA"/>
</dbReference>
<proteinExistence type="predicted"/>
<dbReference type="Proteomes" id="UP000270343">
    <property type="component" value="Unassembled WGS sequence"/>
</dbReference>
<dbReference type="RefSeq" id="WP_120757238.1">
    <property type="nucleotide sequence ID" value="NZ_JBEXOE010000080.1"/>
</dbReference>
<name>A0A3B0B582_9ACTN</name>
<evidence type="ECO:0000313" key="1">
    <source>
        <dbReference type="EMBL" id="RKN69755.1"/>
    </source>
</evidence>
<gene>
    <name evidence="1" type="ORF">D7231_22055</name>
</gene>
<protein>
    <submittedName>
        <fullName evidence="1">Uncharacterized protein</fullName>
    </submittedName>
</protein>
<keyword evidence="2" id="KW-1185">Reference proteome</keyword>